<proteinExistence type="predicted"/>
<organism evidence="1 2">
    <name type="scientific">Hyphantria cunea granulovirus</name>
    <dbReference type="NCBI Taxonomy" id="307448"/>
    <lineage>
        <taxon>Viruses</taxon>
        <taxon>Viruses incertae sedis</taxon>
        <taxon>Naldaviricetes</taxon>
        <taxon>Lefavirales</taxon>
        <taxon>Baculoviridae</taxon>
        <taxon>Betabaculovirus</taxon>
        <taxon>Betabaculovirus hycuneae</taxon>
    </lineage>
</organism>
<dbReference type="EMBL" id="MH923363">
    <property type="protein sequence ID" value="QBQ01618.1"/>
    <property type="molecule type" value="Genomic_DNA"/>
</dbReference>
<keyword evidence="2" id="KW-1185">Reference proteome</keyword>
<protein>
    <submittedName>
        <fullName evidence="1">Fgf-1</fullName>
    </submittedName>
</protein>
<gene>
    <name evidence="1" type="ORF">HycuGV_00065</name>
</gene>
<reference evidence="1" key="1">
    <citation type="journal article" date="2019" name="Genomics">
        <title>Genome sequence analysis and organization of the Hyphantria cunea granulovirus (HycuGV-Hc1) from Turkey.</title>
        <authorList>
            <person name="Gencer D."/>
            <person name="Bayramoglu Z."/>
            <person name="Nalcacioglu R."/>
            <person name="Demirbag Z."/>
            <person name="Demir I."/>
        </authorList>
    </citation>
    <scope>NUCLEOTIDE SEQUENCE</scope>
    <source>
        <strain evidence="1">Hc1</strain>
    </source>
</reference>
<name>A0AAF1D284_9BBAC</name>
<dbReference type="SUPFAM" id="SSF50353">
    <property type="entry name" value="Cytokine"/>
    <property type="match status" value="1"/>
</dbReference>
<dbReference type="InterPro" id="IPR008996">
    <property type="entry name" value="IL1/FGF"/>
</dbReference>
<sequence>MLSPSSPAQLLFLCLIVATDAGMLANLNKMIFCVEDNGDPGLSTIDDSKCKAIYFNIHTHSGGLVLNFNFKNKCRHLCLNTCGDIYYDDQFFTQDCVLSTAKFKSIDTLSVDRGNHTDFIATHGYNMFKFSLSAGASLEKLHTFLTLRHIIKTPGPANKCPLNVPQNNTLTNKPCNAATALRSPEAINEHHDYASYTLWDKMLMFFGWLDAAEPPADKNSLRFYDYTNNYR</sequence>
<evidence type="ECO:0000313" key="2">
    <source>
        <dbReference type="Proteomes" id="UP000831479"/>
    </source>
</evidence>
<evidence type="ECO:0000313" key="1">
    <source>
        <dbReference type="EMBL" id="QBQ01618.1"/>
    </source>
</evidence>
<accession>A0AAF1D284</accession>
<dbReference type="Proteomes" id="UP000831479">
    <property type="component" value="Segment"/>
</dbReference>